<dbReference type="EMBL" id="CAKLBC010000297">
    <property type="protein sequence ID" value="CAH0485726.1"/>
    <property type="molecule type" value="Genomic_DNA"/>
</dbReference>
<sequence>MHGRTFVLVWLKRIGTLLTRCSCLWSVLYAGKPVGTPNAGAYWRLVTEYDIKSMFTAPTALRAIRKEDSNGLPLKAKKDEIRKTRETMFVAGECGDPKTLNFFQRSLVYLLSTTGGKQKLDGLSLRQKDAELVVKLPLPPGALISLHQKPDDFCAKSSSKWRDVRGEMGSFVWLKDVGMVDALPKTRSDKVMRTTIKAVADSDPFCVPATIDNAAVLDDIHVELQKLGYVKTKSIVTGK</sequence>
<dbReference type="SUPFAM" id="SSF56801">
    <property type="entry name" value="Acetyl-CoA synthetase-like"/>
    <property type="match status" value="1"/>
</dbReference>
<evidence type="ECO:0000256" key="1">
    <source>
        <dbReference type="SAM" id="SignalP"/>
    </source>
</evidence>
<dbReference type="Proteomes" id="UP001157938">
    <property type="component" value="Unassembled WGS sequence"/>
</dbReference>
<protein>
    <submittedName>
        <fullName evidence="2">Uncharacterized protein</fullName>
    </submittedName>
</protein>
<proteinExistence type="predicted"/>
<feature type="chain" id="PRO_5046455949" evidence="1">
    <location>
        <begin position="31"/>
        <end position="239"/>
    </location>
</feature>
<keyword evidence="3" id="KW-1185">Reference proteome</keyword>
<name>A0ABN8BXT9_9STRA</name>
<dbReference type="PANTHER" id="PTHR43347:SF3">
    <property type="entry name" value="ACYL-COA SYNTHETASE SHORT-CHAIN FAMILY MEMBER 3, MITOCHONDRIAL"/>
    <property type="match status" value="1"/>
</dbReference>
<gene>
    <name evidence="2" type="ORF">PFR001_LOCUS1402</name>
</gene>
<evidence type="ECO:0000313" key="3">
    <source>
        <dbReference type="Proteomes" id="UP001157938"/>
    </source>
</evidence>
<reference evidence="2 3" key="1">
    <citation type="submission" date="2021-11" db="EMBL/GenBank/DDBJ databases">
        <authorList>
            <person name="Islam A."/>
            <person name="Islam S."/>
            <person name="Flora M.S."/>
            <person name="Rahman M."/>
            <person name="Ziaur R.M."/>
            <person name="Epstein J.H."/>
            <person name="Hassan M."/>
            <person name="Klassen M."/>
            <person name="Woodard K."/>
            <person name="Webb A."/>
            <person name="Webby R.J."/>
            <person name="El Zowalaty M.E."/>
        </authorList>
    </citation>
    <scope>NUCLEOTIDE SEQUENCE [LARGE SCALE GENOMIC DNA]</scope>
    <source>
        <strain evidence="2">Pf1</strain>
    </source>
</reference>
<dbReference type="Gene3D" id="3.30.300.30">
    <property type="match status" value="1"/>
</dbReference>
<evidence type="ECO:0000313" key="2">
    <source>
        <dbReference type="EMBL" id="CAH0485726.1"/>
    </source>
</evidence>
<keyword evidence="1" id="KW-0732">Signal</keyword>
<feature type="signal peptide" evidence="1">
    <location>
        <begin position="1"/>
        <end position="30"/>
    </location>
</feature>
<dbReference type="PANTHER" id="PTHR43347">
    <property type="entry name" value="ACYL-COA SYNTHETASE"/>
    <property type="match status" value="1"/>
</dbReference>
<dbReference type="InterPro" id="IPR045851">
    <property type="entry name" value="AMP-bd_C_sf"/>
</dbReference>
<dbReference type="InterPro" id="IPR042099">
    <property type="entry name" value="ANL_N_sf"/>
</dbReference>
<dbReference type="Gene3D" id="3.40.50.12780">
    <property type="entry name" value="N-terminal domain of ligase-like"/>
    <property type="match status" value="1"/>
</dbReference>
<comment type="caution">
    <text evidence="2">The sequence shown here is derived from an EMBL/GenBank/DDBJ whole genome shotgun (WGS) entry which is preliminary data.</text>
</comment>
<organism evidence="2 3">
    <name type="scientific">Peronospora farinosa</name>
    <dbReference type="NCBI Taxonomy" id="134698"/>
    <lineage>
        <taxon>Eukaryota</taxon>
        <taxon>Sar</taxon>
        <taxon>Stramenopiles</taxon>
        <taxon>Oomycota</taxon>
        <taxon>Peronosporomycetes</taxon>
        <taxon>Peronosporales</taxon>
        <taxon>Peronosporaceae</taxon>
        <taxon>Peronospora</taxon>
    </lineage>
</organism>
<accession>A0ABN8BXT9</accession>